<sequence>MIDGFWGKIEQIKETFRKSLKETIENTVRFHSILSLNDLWYLFNI</sequence>
<evidence type="ECO:0000313" key="2">
    <source>
        <dbReference type="Proteomes" id="UP000068167"/>
    </source>
</evidence>
<proteinExistence type="predicted"/>
<dbReference type="EMBL" id="CP011339">
    <property type="protein sequence ID" value="AKV65488.1"/>
    <property type="molecule type" value="Genomic_DNA"/>
</dbReference>
<organism evidence="1 2">
    <name type="scientific">Microcystis panniformis FACHB-1757</name>
    <dbReference type="NCBI Taxonomy" id="1638788"/>
    <lineage>
        <taxon>Bacteria</taxon>
        <taxon>Bacillati</taxon>
        <taxon>Cyanobacteriota</taxon>
        <taxon>Cyanophyceae</taxon>
        <taxon>Oscillatoriophycideae</taxon>
        <taxon>Chroococcales</taxon>
        <taxon>Microcystaceae</taxon>
        <taxon>Microcystis</taxon>
    </lineage>
</organism>
<protein>
    <submittedName>
        <fullName evidence="1">Uncharacterized protein</fullName>
    </submittedName>
</protein>
<keyword evidence="2" id="KW-1185">Reference proteome</keyword>
<name>A0A0K1RUN8_9CHRO</name>
<gene>
    <name evidence="1" type="ORF">VL20_255</name>
</gene>
<accession>A0A0K1RUN8</accession>
<dbReference type="AlphaFoldDB" id="A0A0K1RUN8"/>
<reference evidence="1 2" key="1">
    <citation type="journal article" date="2016" name="Stand. Genomic Sci.">
        <title>Complete genome sequence and genomic characterization of Microcystis panniformis FACHB 1757 by third-generation sequencing.</title>
        <authorList>
            <person name="Zhang J.Y."/>
            <person name="Guan R."/>
            <person name="Zhang H.J."/>
            <person name="Li H."/>
            <person name="Xiao P."/>
            <person name="Yu G.L."/>
            <person name="Du L."/>
            <person name="Cao D.M."/>
            <person name="Zhu B.C."/>
            <person name="Li R.H."/>
            <person name="Lu Z.H."/>
        </authorList>
    </citation>
    <scope>NUCLEOTIDE SEQUENCE [LARGE SCALE GENOMIC DNA]</scope>
    <source>
        <strain evidence="1 2">FACHB-1757</strain>
    </source>
</reference>
<dbReference type="KEGG" id="mpk:VL20_255"/>
<dbReference type="Proteomes" id="UP000068167">
    <property type="component" value="Chromosome"/>
</dbReference>
<evidence type="ECO:0000313" key="1">
    <source>
        <dbReference type="EMBL" id="AKV65488.1"/>
    </source>
</evidence>